<feature type="compositionally biased region" description="Basic and acidic residues" evidence="1">
    <location>
        <begin position="25"/>
        <end position="39"/>
    </location>
</feature>
<dbReference type="RefSeq" id="WP_107215078.1">
    <property type="nucleotide sequence ID" value="NZ_KZ686269.1"/>
</dbReference>
<dbReference type="PROSITE" id="PS51257">
    <property type="entry name" value="PROKAR_LIPOPROTEIN"/>
    <property type="match status" value="1"/>
</dbReference>
<dbReference type="OrthoDB" id="883203at2"/>
<evidence type="ECO:0000313" key="5">
    <source>
        <dbReference type="Proteomes" id="UP000240912"/>
    </source>
</evidence>
<keyword evidence="5" id="KW-1185">Reference proteome</keyword>
<feature type="region of interest" description="Disordered" evidence="1">
    <location>
        <begin position="25"/>
        <end position="54"/>
    </location>
</feature>
<dbReference type="InterPro" id="IPR012347">
    <property type="entry name" value="Ferritin-like"/>
</dbReference>
<dbReference type="PANTHER" id="PTHR38593">
    <property type="entry name" value="BLR2558 PROTEIN"/>
    <property type="match status" value="1"/>
</dbReference>
<reference evidence="4 5" key="1">
    <citation type="submission" date="2018-03" db="EMBL/GenBank/DDBJ databases">
        <authorList>
            <person name="Keele B.F."/>
        </authorList>
    </citation>
    <scope>NUCLEOTIDE SEQUENCE [LARGE SCALE GENOMIC DNA]</scope>
    <source>
        <strain evidence="4 5">YL28-9</strain>
    </source>
</reference>
<comment type="caution">
    <text evidence="4">The sequence shown here is derived from an EMBL/GenBank/DDBJ whole genome shotgun (WGS) entry which is preliminary data.</text>
</comment>
<accession>A0A2T3HK73</accession>
<dbReference type="Pfam" id="PF13628">
    <property type="entry name" value="DUF4142"/>
    <property type="match status" value="1"/>
</dbReference>
<evidence type="ECO:0000259" key="3">
    <source>
        <dbReference type="Pfam" id="PF13628"/>
    </source>
</evidence>
<dbReference type="EMBL" id="PYLS01000005">
    <property type="protein sequence ID" value="PST82819.1"/>
    <property type="molecule type" value="Genomic_DNA"/>
</dbReference>
<protein>
    <submittedName>
        <fullName evidence="4">DUF305 domain-containing protein</fullName>
    </submittedName>
</protein>
<dbReference type="Gene3D" id="1.20.1260.10">
    <property type="match status" value="1"/>
</dbReference>
<feature type="chain" id="PRO_5015598881" evidence="2">
    <location>
        <begin position="19"/>
        <end position="197"/>
    </location>
</feature>
<dbReference type="AlphaFoldDB" id="A0A2T3HK73"/>
<feature type="domain" description="DUF4142" evidence="3">
    <location>
        <begin position="55"/>
        <end position="190"/>
    </location>
</feature>
<feature type="signal peptide" evidence="2">
    <location>
        <begin position="1"/>
        <end position="18"/>
    </location>
</feature>
<keyword evidence="2" id="KW-0732">Signal</keyword>
<name>A0A2T3HK73_9SPHI</name>
<sequence>MKKLMYIGMIATASLAFTACNSEGKDAKETSDSLNEAKDTSSNTAETGGMAAPQDDAEFATAAATSGMAEVEFGKLALEKSTNAQIKEFANMMVNDHGKANAELEKLAMAKNITLPATLDEKHKEKQADLTKATGTDFDKKYVDAMVEGHEMTLDLMQKEAKDGKDADLKAFAGKTSTTVEAHLNMIKKIQDSMKNK</sequence>
<dbReference type="PANTHER" id="PTHR38593:SF1">
    <property type="entry name" value="BLR2558 PROTEIN"/>
    <property type="match status" value="1"/>
</dbReference>
<evidence type="ECO:0000313" key="4">
    <source>
        <dbReference type="EMBL" id="PST82819.1"/>
    </source>
</evidence>
<evidence type="ECO:0000256" key="1">
    <source>
        <dbReference type="SAM" id="MobiDB-lite"/>
    </source>
</evidence>
<dbReference type="Proteomes" id="UP000240912">
    <property type="component" value="Unassembled WGS sequence"/>
</dbReference>
<gene>
    <name evidence="4" type="ORF">C7T94_09265</name>
</gene>
<organism evidence="4 5">
    <name type="scientific">Pedobacter yulinensis</name>
    <dbReference type="NCBI Taxonomy" id="2126353"/>
    <lineage>
        <taxon>Bacteria</taxon>
        <taxon>Pseudomonadati</taxon>
        <taxon>Bacteroidota</taxon>
        <taxon>Sphingobacteriia</taxon>
        <taxon>Sphingobacteriales</taxon>
        <taxon>Sphingobacteriaceae</taxon>
        <taxon>Pedobacter</taxon>
    </lineage>
</organism>
<proteinExistence type="predicted"/>
<dbReference type="InterPro" id="IPR025419">
    <property type="entry name" value="DUF4142"/>
</dbReference>
<evidence type="ECO:0000256" key="2">
    <source>
        <dbReference type="SAM" id="SignalP"/>
    </source>
</evidence>